<reference evidence="2 3" key="1">
    <citation type="submission" date="2018-05" db="EMBL/GenBank/DDBJ databases">
        <title>Complete Genome Sequence of Methylobacterium sp. 17Sr1-43.</title>
        <authorList>
            <person name="Srinivasan S."/>
        </authorList>
    </citation>
    <scope>NUCLEOTIDE SEQUENCE [LARGE SCALE GENOMIC DNA]</scope>
    <source>
        <strain evidence="2 3">17Sr1-43</strain>
    </source>
</reference>
<dbReference type="AlphaFoldDB" id="A0A2U8VP04"/>
<proteinExistence type="predicted"/>
<dbReference type="Proteomes" id="UP000246058">
    <property type="component" value="Chromosome"/>
</dbReference>
<sequence>MIQVMQFQFFENGKVKQGQSQHTMMLEAYCEGRLNLFNPYWKRTVQLAESKLTYRWAQRKLEAGEMTAEQFAEYEAAHETCTAIAVCEDTEWVKVGRIGSKRENISYIGQFIIVRRQKAGPMECVVFLDGESFGPDRFQHDLRSKPGTGRRKAYAFYDPSGLYEAMKREEAMRAESDARAAQQPPEGLLGGDPWQ</sequence>
<evidence type="ECO:0000313" key="3">
    <source>
        <dbReference type="Proteomes" id="UP000246058"/>
    </source>
</evidence>
<evidence type="ECO:0000313" key="2">
    <source>
        <dbReference type="EMBL" id="AWN35419.1"/>
    </source>
</evidence>
<name>A0A2U8VP04_9HYPH</name>
<feature type="region of interest" description="Disordered" evidence="1">
    <location>
        <begin position="169"/>
        <end position="195"/>
    </location>
</feature>
<accession>A0A2U8VP04</accession>
<dbReference type="KEGG" id="meti:DK427_06495"/>
<organism evidence="2 3">
    <name type="scientific">Methylobacterium radiodurans</name>
    <dbReference type="NCBI Taxonomy" id="2202828"/>
    <lineage>
        <taxon>Bacteria</taxon>
        <taxon>Pseudomonadati</taxon>
        <taxon>Pseudomonadota</taxon>
        <taxon>Alphaproteobacteria</taxon>
        <taxon>Hyphomicrobiales</taxon>
        <taxon>Methylobacteriaceae</taxon>
        <taxon>Methylobacterium</taxon>
    </lineage>
</organism>
<dbReference type="OrthoDB" id="8003474at2"/>
<evidence type="ECO:0000256" key="1">
    <source>
        <dbReference type="SAM" id="MobiDB-lite"/>
    </source>
</evidence>
<feature type="compositionally biased region" description="Basic and acidic residues" evidence="1">
    <location>
        <begin position="169"/>
        <end position="178"/>
    </location>
</feature>
<keyword evidence="3" id="KW-1185">Reference proteome</keyword>
<protein>
    <submittedName>
        <fullName evidence="2">Uncharacterized protein</fullName>
    </submittedName>
</protein>
<gene>
    <name evidence="2" type="ORF">DK427_06495</name>
</gene>
<dbReference type="EMBL" id="CP029551">
    <property type="protein sequence ID" value="AWN35419.1"/>
    <property type="molecule type" value="Genomic_DNA"/>
</dbReference>